<comment type="similarity">
    <text evidence="2">Belongs to the ubiquitin-conjugating enzyme family. UEV subfamily.</text>
</comment>
<evidence type="ECO:0008006" key="12">
    <source>
        <dbReference type="Google" id="ProtNLM"/>
    </source>
</evidence>
<feature type="domain" description="SB" evidence="9">
    <location>
        <begin position="351"/>
        <end position="419"/>
    </location>
</feature>
<keyword evidence="3 7" id="KW-0813">Transport</keyword>
<dbReference type="InterPro" id="IPR037202">
    <property type="entry name" value="ESCRT_assembly_dom"/>
</dbReference>
<reference evidence="11" key="1">
    <citation type="submission" date="2019-09" db="EMBL/GenBank/DDBJ databases">
        <authorList>
            <person name="Zhang L."/>
        </authorList>
    </citation>
    <scope>NUCLEOTIDE SEQUENCE</scope>
</reference>
<dbReference type="CDD" id="cd11685">
    <property type="entry name" value="UEV_TSG101-like"/>
    <property type="match status" value="1"/>
</dbReference>
<evidence type="ECO:0000313" key="11">
    <source>
        <dbReference type="EMBL" id="VVW30735.1"/>
    </source>
</evidence>
<evidence type="ECO:0000256" key="2">
    <source>
        <dbReference type="ARBA" id="ARBA00009594"/>
    </source>
</evidence>
<evidence type="ECO:0000256" key="1">
    <source>
        <dbReference type="ARBA" id="ARBA00004177"/>
    </source>
</evidence>
<feature type="compositionally biased region" description="Gly residues" evidence="8">
    <location>
        <begin position="211"/>
        <end position="220"/>
    </location>
</feature>
<dbReference type="Gramene" id="NC4G0239940.1">
    <property type="protein sequence ID" value="NC4G0239940.1:cds"/>
    <property type="gene ID" value="NC4G0239940"/>
</dbReference>
<dbReference type="Pfam" id="PF05743">
    <property type="entry name" value="UEV"/>
    <property type="match status" value="1"/>
</dbReference>
<evidence type="ECO:0000256" key="7">
    <source>
        <dbReference type="PROSITE-ProRule" id="PRU00644"/>
    </source>
</evidence>
<dbReference type="InterPro" id="IPR017916">
    <property type="entry name" value="SB_dom"/>
</dbReference>
<dbReference type="GO" id="GO:0043130">
    <property type="term" value="F:ubiquitin binding"/>
    <property type="evidence" value="ECO:0007669"/>
    <property type="project" value="TreeGrafter"/>
</dbReference>
<feature type="region of interest" description="Disordered" evidence="8">
    <location>
        <begin position="154"/>
        <end position="252"/>
    </location>
</feature>
<evidence type="ECO:0000256" key="6">
    <source>
        <dbReference type="ARBA" id="ARBA00023054"/>
    </source>
</evidence>
<keyword evidence="5 7" id="KW-0653">Protein transport</keyword>
<dbReference type="PROSITE" id="PS51322">
    <property type="entry name" value="UEV"/>
    <property type="match status" value="1"/>
</dbReference>
<dbReference type="SUPFAM" id="SSF54495">
    <property type="entry name" value="UBC-like"/>
    <property type="match status" value="1"/>
</dbReference>
<evidence type="ECO:0000259" key="10">
    <source>
        <dbReference type="PROSITE" id="PS51322"/>
    </source>
</evidence>
<feature type="domain" description="UEV" evidence="10">
    <location>
        <begin position="17"/>
        <end position="161"/>
    </location>
</feature>
<dbReference type="Pfam" id="PF09454">
    <property type="entry name" value="Vps23_core"/>
    <property type="match status" value="1"/>
</dbReference>
<evidence type="ECO:0000256" key="3">
    <source>
        <dbReference type="ARBA" id="ARBA00022448"/>
    </source>
</evidence>
<dbReference type="PANTHER" id="PTHR23306:SF3">
    <property type="entry name" value="TUMOR SUPPRESSOR PROTEIN 101"/>
    <property type="match status" value="1"/>
</dbReference>
<evidence type="ECO:0000256" key="4">
    <source>
        <dbReference type="ARBA" id="ARBA00022753"/>
    </source>
</evidence>
<gene>
    <name evidence="11" type="ORF">NYM_LOCUS18562</name>
</gene>
<keyword evidence="6" id="KW-0175">Coiled coil</keyword>
<dbReference type="PANTHER" id="PTHR23306">
    <property type="entry name" value="TUMOR SUSCEPTIBILITY GENE 101 PROTEIN-RELATED"/>
    <property type="match status" value="1"/>
</dbReference>
<proteinExistence type="inferred from homology"/>
<dbReference type="OrthoDB" id="306304at2759"/>
<evidence type="ECO:0000256" key="8">
    <source>
        <dbReference type="SAM" id="MobiDB-lite"/>
    </source>
</evidence>
<evidence type="ECO:0000259" key="9">
    <source>
        <dbReference type="PROSITE" id="PS51312"/>
    </source>
</evidence>
<dbReference type="GO" id="GO:0000813">
    <property type="term" value="C:ESCRT I complex"/>
    <property type="evidence" value="ECO:0007669"/>
    <property type="project" value="TreeGrafter"/>
</dbReference>
<dbReference type="GO" id="GO:0008333">
    <property type="term" value="P:endosome to lysosome transport"/>
    <property type="evidence" value="ECO:0007669"/>
    <property type="project" value="TreeGrafter"/>
</dbReference>
<dbReference type="Gene3D" id="3.10.110.10">
    <property type="entry name" value="Ubiquitin Conjugating Enzyme"/>
    <property type="match status" value="1"/>
</dbReference>
<feature type="compositionally biased region" description="Pro residues" evidence="8">
    <location>
        <begin position="234"/>
        <end position="247"/>
    </location>
</feature>
<comment type="subcellular location">
    <subcellularLocation>
        <location evidence="1">Endosome</location>
    </subcellularLocation>
</comment>
<feature type="compositionally biased region" description="Low complexity" evidence="8">
    <location>
        <begin position="176"/>
        <end position="185"/>
    </location>
</feature>
<dbReference type="SUPFAM" id="SSF140111">
    <property type="entry name" value="Endosomal sorting complex assembly domain"/>
    <property type="match status" value="1"/>
</dbReference>
<organism evidence="11">
    <name type="scientific">Nymphaea colorata</name>
    <name type="common">pocket water lily</name>
    <dbReference type="NCBI Taxonomy" id="210225"/>
    <lineage>
        <taxon>Eukaryota</taxon>
        <taxon>Viridiplantae</taxon>
        <taxon>Streptophyta</taxon>
        <taxon>Embryophyta</taxon>
        <taxon>Tracheophyta</taxon>
        <taxon>Spermatophyta</taxon>
        <taxon>Magnoliopsida</taxon>
        <taxon>Nymphaeales</taxon>
        <taxon>Nymphaeaceae</taxon>
        <taxon>Nymphaea</taxon>
    </lineage>
</organism>
<dbReference type="InterPro" id="IPR016135">
    <property type="entry name" value="UBQ-conjugating_enzyme/RWD"/>
</dbReference>
<dbReference type="PROSITE" id="PS51312">
    <property type="entry name" value="SB"/>
    <property type="match status" value="1"/>
</dbReference>
<feature type="compositionally biased region" description="Low complexity" evidence="8">
    <location>
        <begin position="195"/>
        <end position="205"/>
    </location>
</feature>
<dbReference type="InterPro" id="IPR052070">
    <property type="entry name" value="ESCRT-I_UEV_domain"/>
</dbReference>
<dbReference type="GO" id="GO:0015031">
    <property type="term" value="P:protein transport"/>
    <property type="evidence" value="ECO:0007669"/>
    <property type="project" value="UniProtKB-UniRule"/>
</dbReference>
<dbReference type="EMBL" id="LR721782">
    <property type="protein sequence ID" value="VVW30735.1"/>
    <property type="molecule type" value="Genomic_DNA"/>
</dbReference>
<dbReference type="Gene3D" id="6.10.140.820">
    <property type="match status" value="1"/>
</dbReference>
<evidence type="ECO:0000256" key="5">
    <source>
        <dbReference type="ARBA" id="ARBA00022927"/>
    </source>
</evidence>
<dbReference type="OMA" id="LWLPEPY"/>
<dbReference type="InterPro" id="IPR008883">
    <property type="entry name" value="UEV_N"/>
</dbReference>
<sequence length="430" mass="47322">MYGSNSSHLTVQFLNGVLSQRGPSSLPYSEDLKWYIRQHLVNLVQEYPSLQVKTAVFAHNDGRTANLLQTEGTIPIAYQRVTYNIPVVIWLLESYPRQPPCVFVNPTRDMIIRRAHPLVNPSGVVSVPYLHHWVFPSSNLIELSKNMSDLFSRDPPLYTKQPSAASGHRVHSPTRGSSSSAAAGPSPSPPPPAPSASSSSSSSSSVWSHQAGGGRPGAGGVLNRLMSPYGRMMPPSPGSPQRPPPATEDPSEVFKRNATNKLLEMLHSDTVALRKAREAEMDSLFNLQGALRKREGQLDKGLKEMVDEKEALEQLLQVVLMNSDILEGWVKENGNKKKSDIDIDDVFEPADPLSRQILDCASADFSIEDTIYALDKAFQQGVIPFDAYMRNIRALSREQFFQRAMSAKVKAARLQAQVASMASRASPYGV</sequence>
<keyword evidence="4" id="KW-0967">Endosome</keyword>
<accession>A0A5K1CW61</accession>
<name>A0A5K1CW61_9MAGN</name>
<protein>
    <recommendedName>
        <fullName evidence="12">UEV domain-containing protein</fullName>
    </recommendedName>
</protein>
<dbReference type="AlphaFoldDB" id="A0A5K1CW61"/>